<dbReference type="Pfam" id="PF13567">
    <property type="entry name" value="DUF4131"/>
    <property type="match status" value="1"/>
</dbReference>
<evidence type="ECO:0000256" key="3">
    <source>
        <dbReference type="ARBA" id="ARBA00022692"/>
    </source>
</evidence>
<dbReference type="InterPro" id="IPR025405">
    <property type="entry name" value="DUF4131"/>
</dbReference>
<dbReference type="RefSeq" id="WP_248150836.1">
    <property type="nucleotide sequence ID" value="NZ_JALNMJ010000002.1"/>
</dbReference>
<dbReference type="NCBIfam" id="TIGR00360">
    <property type="entry name" value="ComEC_N-term"/>
    <property type="match status" value="1"/>
</dbReference>
<reference evidence="9" key="1">
    <citation type="submission" date="2022-04" db="EMBL/GenBank/DDBJ databases">
        <title>Roseibium sp. CAU 1639 isolated from mud.</title>
        <authorList>
            <person name="Kim W."/>
        </authorList>
    </citation>
    <scope>NUCLEOTIDE SEQUENCE</scope>
    <source>
        <strain evidence="9">CAU 1639</strain>
    </source>
</reference>
<feature type="transmembrane region" description="Helical" evidence="6">
    <location>
        <begin position="417"/>
        <end position="436"/>
    </location>
</feature>
<keyword evidence="5 6" id="KW-0472">Membrane</keyword>
<feature type="transmembrane region" description="Helical" evidence="6">
    <location>
        <begin position="116"/>
        <end position="134"/>
    </location>
</feature>
<evidence type="ECO:0000256" key="4">
    <source>
        <dbReference type="ARBA" id="ARBA00022989"/>
    </source>
</evidence>
<dbReference type="PANTHER" id="PTHR30619:SF1">
    <property type="entry name" value="RECOMBINATION PROTEIN 2"/>
    <property type="match status" value="1"/>
</dbReference>
<dbReference type="Pfam" id="PF03772">
    <property type="entry name" value="Competence"/>
    <property type="match status" value="1"/>
</dbReference>
<evidence type="ECO:0000256" key="5">
    <source>
        <dbReference type="ARBA" id="ARBA00023136"/>
    </source>
</evidence>
<sequence>MAIGSQPRPHDDSRLETATLDATQTVIPDHGRVHGTGRPASLVAALLFRALDTGAEVSTATRFWEEQGLLWCAFAFAAGIALYAILPDEPSRFVVALLLAGAGLTAFAALRRRVPGWRTALFLAFLAGLAAGAVRTLSVDAPRLAEPMTVSLSGRVLERQADPNHVRLVLAVETVDNRHVAAPDFPEKIRIRVPKDSAGQVGERIRLSGRLFPPPGPVHPGGYDYSFRAYFDRIGATGFSFGPAERLGPVGGSPGLHAAALVAQLRTGLAESIRESLRDGPEEALIVAVLVGDRSGISETQEEVLRAAGLAHILAISGLHMALFAGGAYGGVLLLLALIPSLALRWPTQKWAALVALAAATIYLLLSGAGLATQRSFLMIALVFLGILIGRRGLTLRSVALAGLALLILAPERLFHPGFQMSFAAVICLVAVYDLWRRRERGLETRPEGRGLAATALAFVGRWGAGLLVTALVAGLATGIIGAYHFGRVAPFGVIGNMLGMPVFSLLVMPMGVLALALMPFGFAALPLSLMSLGVSVLLKIAEFTAGLDAGAGMLGKLEGSAALLLTSALFIGLLLPGRARLIAFLPLMTGAVIAGVSRPPDIQIPAAGLRLAARDASGSLHFSGRGNSFLNDLWYQVEGVPKSAIGSRKMTSLQRRCDRDGCVITSYPRVSERGGLTGPLSPLTIAAPKDLEALEFDCKYADIIVTDLIVRGRCGGALILDQEIRSGRGAVSVWLTVRPSGAGPPDKAALAVPSPQSLPAAPGTKPVIEHLKYAIPDPPRPWHRPGRVTRQTLRRAIRGDSP</sequence>
<comment type="subcellular location">
    <subcellularLocation>
        <location evidence="1">Cell membrane</location>
        <topology evidence="1">Multi-pass membrane protein</topology>
    </subcellularLocation>
</comment>
<name>A0ABT0GPB5_9HYPH</name>
<feature type="transmembrane region" description="Helical" evidence="6">
    <location>
        <begin position="457"/>
        <end position="484"/>
    </location>
</feature>
<evidence type="ECO:0000256" key="6">
    <source>
        <dbReference type="SAM" id="Phobius"/>
    </source>
</evidence>
<feature type="transmembrane region" description="Helical" evidence="6">
    <location>
        <begin position="562"/>
        <end position="580"/>
    </location>
</feature>
<proteinExistence type="predicted"/>
<dbReference type="PANTHER" id="PTHR30619">
    <property type="entry name" value="DNA INTERNALIZATION/COMPETENCE PROTEIN COMEC/REC2"/>
    <property type="match status" value="1"/>
</dbReference>
<evidence type="ECO:0000259" key="7">
    <source>
        <dbReference type="Pfam" id="PF03772"/>
    </source>
</evidence>
<protein>
    <submittedName>
        <fullName evidence="9">ComEC family competence protein</fullName>
    </submittedName>
</protein>
<feature type="transmembrane region" description="Helical" evidence="6">
    <location>
        <begin position="351"/>
        <end position="373"/>
    </location>
</feature>
<keyword evidence="4 6" id="KW-1133">Transmembrane helix</keyword>
<feature type="domain" description="DUF4131" evidence="8">
    <location>
        <begin position="91"/>
        <end position="242"/>
    </location>
</feature>
<feature type="transmembrane region" description="Helical" evidence="6">
    <location>
        <begin position="313"/>
        <end position="339"/>
    </location>
</feature>
<evidence type="ECO:0000256" key="2">
    <source>
        <dbReference type="ARBA" id="ARBA00022475"/>
    </source>
</evidence>
<evidence type="ECO:0000259" key="8">
    <source>
        <dbReference type="Pfam" id="PF13567"/>
    </source>
</evidence>
<feature type="transmembrane region" description="Helical" evidence="6">
    <location>
        <begin position="68"/>
        <end position="86"/>
    </location>
</feature>
<dbReference type="InterPro" id="IPR004477">
    <property type="entry name" value="ComEC_N"/>
</dbReference>
<feature type="transmembrane region" description="Helical" evidence="6">
    <location>
        <begin position="93"/>
        <end position="110"/>
    </location>
</feature>
<keyword evidence="2" id="KW-1003">Cell membrane</keyword>
<dbReference type="Proteomes" id="UP001431221">
    <property type="component" value="Unassembled WGS sequence"/>
</dbReference>
<keyword evidence="3 6" id="KW-0812">Transmembrane</keyword>
<keyword evidence="10" id="KW-1185">Reference proteome</keyword>
<evidence type="ECO:0000256" key="1">
    <source>
        <dbReference type="ARBA" id="ARBA00004651"/>
    </source>
</evidence>
<dbReference type="InterPro" id="IPR052159">
    <property type="entry name" value="Competence_DNA_uptake"/>
</dbReference>
<organism evidence="9 10">
    <name type="scientific">Roseibium sediminicola</name>
    <dbReference type="NCBI Taxonomy" id="2933272"/>
    <lineage>
        <taxon>Bacteria</taxon>
        <taxon>Pseudomonadati</taxon>
        <taxon>Pseudomonadota</taxon>
        <taxon>Alphaproteobacteria</taxon>
        <taxon>Hyphomicrobiales</taxon>
        <taxon>Stappiaceae</taxon>
        <taxon>Roseibium</taxon>
    </lineage>
</organism>
<evidence type="ECO:0000313" key="10">
    <source>
        <dbReference type="Proteomes" id="UP001431221"/>
    </source>
</evidence>
<feature type="transmembrane region" description="Helical" evidence="6">
    <location>
        <begin position="490"/>
        <end position="509"/>
    </location>
</feature>
<dbReference type="EMBL" id="JALNMJ010000002">
    <property type="protein sequence ID" value="MCK7611259.1"/>
    <property type="molecule type" value="Genomic_DNA"/>
</dbReference>
<comment type="caution">
    <text evidence="9">The sequence shown here is derived from an EMBL/GenBank/DDBJ whole genome shotgun (WGS) entry which is preliminary data.</text>
</comment>
<gene>
    <name evidence="9" type="ORF">M0H32_03725</name>
</gene>
<feature type="domain" description="ComEC/Rec2-related protein" evidence="7">
    <location>
        <begin position="290"/>
        <end position="578"/>
    </location>
</feature>
<accession>A0ABT0GPB5</accession>
<feature type="transmembrane region" description="Helical" evidence="6">
    <location>
        <begin position="521"/>
        <end position="542"/>
    </location>
</feature>
<evidence type="ECO:0000313" key="9">
    <source>
        <dbReference type="EMBL" id="MCK7611259.1"/>
    </source>
</evidence>